<sequence length="512" mass="57358">MLFASCNSVPLKIINSLGYSSTRSARAAFYRKAKLIYDSGLETSALATAQAALLLTFWTPPLKADSKPNTIWLMIAIENAKISQADRHSDLSDSSSVRSDSNHSTLRRLWWCCIIRDRILPLGLRRSIQITPDHFDLKRDMLLGCIELEAEIGRSTIHCDDAKEGLSSIIKEVVKLSIVLTEVLLLAFPLKSTDTNADNSLTQLQECKRALARWYSTSPLRSSHGPTITADRAVVLHINLMHTYYHSANIVMCHLNLSKFRTQGLQRPRTTDISHCRREARVSAISIVDSLDRLNQSGLIPYTQMDHHPNHGEKRLAVERRLNILVQAMKIFHEQYDGVDGVLKAVRQIVDYVRSCLPSSCTDTQLSSDSELTLRVSLAMDWSLSSGRPSDAQDFTSFLGTLFQQPSQVELPVSPVETNDESHEETPQALAYGEELTAQEHLMSDQICTEPPSLDWDVDTGETGLLSDLDETLMPSVPSDYEKTCDVESDLERRLSEYLENCGELNFDDSSL</sequence>
<name>A0A8H4Z3X3_9HYPO</name>
<dbReference type="Proteomes" id="UP000573603">
    <property type="component" value="Unassembled WGS sequence"/>
</dbReference>
<dbReference type="EMBL" id="JABEVY010000282">
    <property type="protein sequence ID" value="KAF5238825.1"/>
    <property type="molecule type" value="Genomic_DNA"/>
</dbReference>
<organism evidence="3 4">
    <name type="scientific">Fusarium anthophilum</name>
    <dbReference type="NCBI Taxonomy" id="48485"/>
    <lineage>
        <taxon>Eukaryota</taxon>
        <taxon>Fungi</taxon>
        <taxon>Dikarya</taxon>
        <taxon>Ascomycota</taxon>
        <taxon>Pezizomycotina</taxon>
        <taxon>Sordariomycetes</taxon>
        <taxon>Hypocreomycetidae</taxon>
        <taxon>Hypocreales</taxon>
        <taxon>Nectriaceae</taxon>
        <taxon>Fusarium</taxon>
        <taxon>Fusarium fujikuroi species complex</taxon>
    </lineage>
</organism>
<proteinExistence type="predicted"/>
<dbReference type="PANTHER" id="PTHR47425">
    <property type="entry name" value="FARB-RELATED"/>
    <property type="match status" value="1"/>
</dbReference>
<feature type="domain" description="Xylanolytic transcriptional activator regulatory" evidence="2">
    <location>
        <begin position="25"/>
        <end position="215"/>
    </location>
</feature>
<dbReference type="Pfam" id="PF04082">
    <property type="entry name" value="Fungal_trans"/>
    <property type="match status" value="1"/>
</dbReference>
<dbReference type="GO" id="GO:0008270">
    <property type="term" value="F:zinc ion binding"/>
    <property type="evidence" value="ECO:0007669"/>
    <property type="project" value="InterPro"/>
</dbReference>
<protein>
    <recommendedName>
        <fullName evidence="2">Xylanolytic transcriptional activator regulatory domain-containing protein</fullName>
    </recommendedName>
</protein>
<keyword evidence="1" id="KW-0539">Nucleus</keyword>
<dbReference type="GO" id="GO:0006351">
    <property type="term" value="P:DNA-templated transcription"/>
    <property type="evidence" value="ECO:0007669"/>
    <property type="project" value="InterPro"/>
</dbReference>
<dbReference type="InterPro" id="IPR052761">
    <property type="entry name" value="Fungal_Detox/Toxin_TFs"/>
</dbReference>
<evidence type="ECO:0000259" key="2">
    <source>
        <dbReference type="Pfam" id="PF04082"/>
    </source>
</evidence>
<dbReference type="GO" id="GO:0003677">
    <property type="term" value="F:DNA binding"/>
    <property type="evidence" value="ECO:0007669"/>
    <property type="project" value="InterPro"/>
</dbReference>
<evidence type="ECO:0000256" key="1">
    <source>
        <dbReference type="ARBA" id="ARBA00023242"/>
    </source>
</evidence>
<evidence type="ECO:0000313" key="3">
    <source>
        <dbReference type="EMBL" id="KAF5238825.1"/>
    </source>
</evidence>
<gene>
    <name evidence="3" type="ORF">FANTH_10153</name>
</gene>
<dbReference type="AlphaFoldDB" id="A0A8H4Z3X3"/>
<reference evidence="3 4" key="1">
    <citation type="journal article" date="2020" name="BMC Genomics">
        <title>Correction to: Identification and distribution of gene clusters required for synthesis of sphingolipid metabolism inhibitors in diverse species of the filamentous fungus Fusarium.</title>
        <authorList>
            <person name="Kim H.S."/>
            <person name="Lohmar J.M."/>
            <person name="Busman M."/>
            <person name="Brown D.W."/>
            <person name="Naumann T.A."/>
            <person name="Divon H.H."/>
            <person name="Lysoe E."/>
            <person name="Uhlig S."/>
            <person name="Proctor R.H."/>
        </authorList>
    </citation>
    <scope>NUCLEOTIDE SEQUENCE [LARGE SCALE GENOMIC DNA]</scope>
    <source>
        <strain evidence="3 4">NRRL 25214</strain>
    </source>
</reference>
<dbReference type="PANTHER" id="PTHR47425:SF2">
    <property type="entry name" value="FARB-RELATED"/>
    <property type="match status" value="1"/>
</dbReference>
<evidence type="ECO:0000313" key="4">
    <source>
        <dbReference type="Proteomes" id="UP000573603"/>
    </source>
</evidence>
<dbReference type="InterPro" id="IPR007219">
    <property type="entry name" value="XnlR_reg_dom"/>
</dbReference>
<comment type="caution">
    <text evidence="3">The sequence shown here is derived from an EMBL/GenBank/DDBJ whole genome shotgun (WGS) entry which is preliminary data.</text>
</comment>
<keyword evidence="4" id="KW-1185">Reference proteome</keyword>
<dbReference type="CDD" id="cd12148">
    <property type="entry name" value="fungal_TF_MHR"/>
    <property type="match status" value="1"/>
</dbReference>
<accession>A0A8H4Z3X3</accession>